<sequence length="357" mass="40888">MLTLTLIILLSIAVVVYRFIVINSSLQNHHDHAFGDAKAPTNTTGQPTIEPLPNFNFAETAPLPYRPFQNKRHVAIGITKMPKSEWIRMDKGYLARIEQRKQVMREHGNEAVGCGPLVDPAIEELFQEIMVDYLPKRYPTMFSLRGTTLHNKATGGHYQVDIKDHATMLRYLGENVEEDFYIMCPDEEDEIRLQGYIGCFPGGFLPSSRIGQSMREIHAPVPGFEERIGKGADRALKRLEPENFIERFNWSLQTDGPDLFRVDGNNFYPEQGQSALLLQQIIIDNCWLRVEHQTLCRLPKTRAVIFCVRSYMTTLHDIKAEGNGPLLADAFESMPHKLGDYKKTPFWGETVYRFLRS</sequence>
<gene>
    <name evidence="1" type="ORF">P280DRAFT_455817</name>
</gene>
<reference evidence="1" key="1">
    <citation type="journal article" date="2020" name="Stud. Mycol.">
        <title>101 Dothideomycetes genomes: a test case for predicting lifestyles and emergence of pathogens.</title>
        <authorList>
            <person name="Haridas S."/>
            <person name="Albert R."/>
            <person name="Binder M."/>
            <person name="Bloem J."/>
            <person name="Labutti K."/>
            <person name="Salamov A."/>
            <person name="Andreopoulos B."/>
            <person name="Baker S."/>
            <person name="Barry K."/>
            <person name="Bills G."/>
            <person name="Bluhm B."/>
            <person name="Cannon C."/>
            <person name="Castanera R."/>
            <person name="Culley D."/>
            <person name="Daum C."/>
            <person name="Ezra D."/>
            <person name="Gonzalez J."/>
            <person name="Henrissat B."/>
            <person name="Kuo A."/>
            <person name="Liang C."/>
            <person name="Lipzen A."/>
            <person name="Lutzoni F."/>
            <person name="Magnuson J."/>
            <person name="Mondo S."/>
            <person name="Nolan M."/>
            <person name="Ohm R."/>
            <person name="Pangilinan J."/>
            <person name="Park H.-J."/>
            <person name="Ramirez L."/>
            <person name="Alfaro M."/>
            <person name="Sun H."/>
            <person name="Tritt A."/>
            <person name="Yoshinaga Y."/>
            <person name="Zwiers L.-H."/>
            <person name="Turgeon B."/>
            <person name="Goodwin S."/>
            <person name="Spatafora J."/>
            <person name="Crous P."/>
            <person name="Grigoriev I."/>
        </authorList>
    </citation>
    <scope>NUCLEOTIDE SEQUENCE</scope>
    <source>
        <strain evidence="1">CBS 473.64</strain>
    </source>
</reference>
<dbReference type="Proteomes" id="UP000799753">
    <property type="component" value="Unassembled WGS sequence"/>
</dbReference>
<evidence type="ECO:0008006" key="3">
    <source>
        <dbReference type="Google" id="ProtNLM"/>
    </source>
</evidence>
<dbReference type="AlphaFoldDB" id="A0A6A6RW41"/>
<dbReference type="InterPro" id="IPR021848">
    <property type="entry name" value="HODM_asu-like"/>
</dbReference>
<organism evidence="1 2">
    <name type="scientific">Massarina eburnea CBS 473.64</name>
    <dbReference type="NCBI Taxonomy" id="1395130"/>
    <lineage>
        <taxon>Eukaryota</taxon>
        <taxon>Fungi</taxon>
        <taxon>Dikarya</taxon>
        <taxon>Ascomycota</taxon>
        <taxon>Pezizomycotina</taxon>
        <taxon>Dothideomycetes</taxon>
        <taxon>Pleosporomycetidae</taxon>
        <taxon>Pleosporales</taxon>
        <taxon>Massarineae</taxon>
        <taxon>Massarinaceae</taxon>
        <taxon>Massarina</taxon>
    </lineage>
</organism>
<accession>A0A6A6RW41</accession>
<proteinExistence type="predicted"/>
<dbReference type="OrthoDB" id="5043642at2759"/>
<evidence type="ECO:0000313" key="1">
    <source>
        <dbReference type="EMBL" id="KAF2638643.1"/>
    </source>
</evidence>
<name>A0A6A6RW41_9PLEO</name>
<dbReference type="EMBL" id="MU006789">
    <property type="protein sequence ID" value="KAF2638643.1"/>
    <property type="molecule type" value="Genomic_DNA"/>
</dbReference>
<protein>
    <recommendedName>
        <fullName evidence="3">DUF3445 domain-containing protein</fullName>
    </recommendedName>
</protein>
<dbReference type="Pfam" id="PF11927">
    <property type="entry name" value="HODM_asu-like"/>
    <property type="match status" value="1"/>
</dbReference>
<evidence type="ECO:0000313" key="2">
    <source>
        <dbReference type="Proteomes" id="UP000799753"/>
    </source>
</evidence>
<keyword evidence="2" id="KW-1185">Reference proteome</keyword>